<feature type="region of interest" description="Disordered" evidence="2">
    <location>
        <begin position="622"/>
        <end position="642"/>
    </location>
</feature>
<dbReference type="InterPro" id="IPR010619">
    <property type="entry name" value="ThrE-like_N"/>
</dbReference>
<reference evidence="5" key="1">
    <citation type="submission" date="2023-02" db="EMBL/GenBank/DDBJ databases">
        <title>Mating type loci evolution in Malassezia.</title>
        <authorList>
            <person name="Coelho M.A."/>
        </authorList>
    </citation>
    <scope>NUCLEOTIDE SEQUENCE</scope>
    <source>
        <strain evidence="5">CBS 14136</strain>
    </source>
</reference>
<dbReference type="PANTHER" id="PTHR31082:SF4">
    <property type="entry name" value="PHEROMONE-REGULATED MEMBRANE PROTEIN 10"/>
    <property type="match status" value="1"/>
</dbReference>
<keyword evidence="3" id="KW-0472">Membrane</keyword>
<feature type="compositionally biased region" description="Basic residues" evidence="2">
    <location>
        <begin position="287"/>
        <end position="299"/>
    </location>
</feature>
<accession>A0AAF0JEI3</accession>
<keyword evidence="6" id="KW-1185">Reference proteome</keyword>
<feature type="region of interest" description="Disordered" evidence="2">
    <location>
        <begin position="213"/>
        <end position="354"/>
    </location>
</feature>
<evidence type="ECO:0000256" key="1">
    <source>
        <dbReference type="ARBA" id="ARBA00034125"/>
    </source>
</evidence>
<evidence type="ECO:0000313" key="6">
    <source>
        <dbReference type="Proteomes" id="UP001214628"/>
    </source>
</evidence>
<feature type="compositionally biased region" description="Polar residues" evidence="2">
    <location>
        <begin position="625"/>
        <end position="634"/>
    </location>
</feature>
<evidence type="ECO:0000256" key="3">
    <source>
        <dbReference type="SAM" id="Phobius"/>
    </source>
</evidence>
<evidence type="ECO:0000313" key="5">
    <source>
        <dbReference type="EMBL" id="WFD44052.1"/>
    </source>
</evidence>
<evidence type="ECO:0000259" key="4">
    <source>
        <dbReference type="Pfam" id="PF06738"/>
    </source>
</evidence>
<dbReference type="InterPro" id="IPR051361">
    <property type="entry name" value="ThrE/Ser_Exporter"/>
</dbReference>
<organism evidence="5 6">
    <name type="scientific">Malassezia psittaci</name>
    <dbReference type="NCBI Taxonomy" id="1821823"/>
    <lineage>
        <taxon>Eukaryota</taxon>
        <taxon>Fungi</taxon>
        <taxon>Dikarya</taxon>
        <taxon>Basidiomycota</taxon>
        <taxon>Ustilaginomycotina</taxon>
        <taxon>Malasseziomycetes</taxon>
        <taxon>Malasseziales</taxon>
        <taxon>Malasseziaceae</taxon>
        <taxon>Malassezia</taxon>
    </lineage>
</organism>
<dbReference type="Pfam" id="PF06738">
    <property type="entry name" value="ThrE"/>
    <property type="match status" value="1"/>
</dbReference>
<name>A0AAF0JEI3_9BASI</name>
<sequence>MSDQPAIVPAVEDTGDELQEADVIQAYSMDDTLASKQPPSYETEDSNTGFFQSIANQSTTQEAPPIAMASEPISSLAQPVTMPVQVDADPLARPVQDYVRRVRWGEDSYSSQARAPTAQTRQRPRGPTVSVKPAPQTSNPSAPLSPTSSGGIKRSNHPGQIDLGNLRPSIPTETIPMEPLNHDHIDQSTGAMALDGEDNDRFMLLSRELNQLDEDDAEDQSNEGVVSRANTHARELPRHHEQDHLMGTESGMMTPGSMTDSSYDPAEELDHLDLIEGETDGMPSMPKRSKSKHHRKPSKRERWAKVRNMFGINASDTENDEDVEKGAMSADATNTKSVPVHTSTGLRGTQQRYRPSALERKAAKLVRTHNLYRRQRVRTPDADEMLRVKQDHLPSSEASTPDALETAEKLDARPAPSNGVLGQLLQLYEQQRQEQEAAFAVPDDSASVSDSEAVTNPDAVHEDPRLSDATLATNLLDTPSAKDGLYDASANRVPTTTPGGRHYFASGYRSGATPGSTRTGRMASAGLNNVGNMSQKFVKGVAAEAGLDMDERPKAARSAAGVMGALIATSGNLIGAVSPNHAQLGPNPTRPGYKLDRYLLPEMNEKTLRRTAKIVRDAAPVPKSMRSNRMSQVGTPGLRTPGIYTPGIPTGGSNDNFNPYFAAAVNQEKSGSASVSSPISNSKSNRFGSEHSETSKRVSQIGQAGKNMFRGSSRALPTSGSDSVGDRNEYFGDAASREQIAKREWQKKLRKRKAISKKQEIYITMHVAAILKRQEFLLKFARAMMMFGAPTHRIESQMQQTANVLDVNCRCIYLPNLMLLSFGDDATHTTDTRFIKQTSTLDLTKLTDMHSIYWNVIHDKIGVERGTKQLDALMRRRPYFRRWHQTLIGALASFFITFGEMGFGGSFLDALAAMFLGGFLAFCQQQITSEVYSNVFEIVFATFNSFVAMALHMAPAGGEGSSSGNGELFCYNSIISGSIVFILPGFIVLSGALELQAKSIISGSVRLVYAIIYSVLLGIGIKFGSIPISAMKLDENNANYSLNTCAGHDTGNHWYTHILPKWWGFLSIPCYAIMLSCRSQAKLSRKEFPVMVAIACAGYAVANFAKLINMNDIGNQVSSTASYLTKQIALVGAMGSFTVGLLSNLYGRLFDGRTFVVAVPGILLQLPTGLASSGNINFITYAQSNSANSTSSNSSEVTDGLNIGAQLLNVSLGMTIGLFCATLFMHIFGGRRARAGGLFSF</sequence>
<proteinExistence type="inferred from homology"/>
<feature type="transmembrane region" description="Helical" evidence="3">
    <location>
        <begin position="1007"/>
        <end position="1030"/>
    </location>
</feature>
<dbReference type="PANTHER" id="PTHR31082">
    <property type="entry name" value="PHEROMONE-REGULATED MEMBRANE PROTEIN 10"/>
    <property type="match status" value="1"/>
</dbReference>
<feature type="compositionally biased region" description="Low complexity" evidence="2">
    <location>
        <begin position="672"/>
        <end position="684"/>
    </location>
</feature>
<feature type="transmembrane region" description="Helical" evidence="3">
    <location>
        <begin position="1203"/>
        <end position="1224"/>
    </location>
</feature>
<feature type="compositionally biased region" description="Polar residues" evidence="2">
    <location>
        <begin position="331"/>
        <end position="353"/>
    </location>
</feature>
<protein>
    <recommendedName>
        <fullName evidence="4">Threonine/serine exporter-like N-terminal domain-containing protein</fullName>
    </recommendedName>
</protein>
<feature type="compositionally biased region" description="Basic and acidic residues" evidence="2">
    <location>
        <begin position="378"/>
        <end position="394"/>
    </location>
</feature>
<keyword evidence="3" id="KW-1133">Transmembrane helix</keyword>
<feature type="compositionally biased region" description="Basic and acidic residues" evidence="2">
    <location>
        <begin position="232"/>
        <end position="246"/>
    </location>
</feature>
<feature type="compositionally biased region" description="Polar residues" evidence="2">
    <location>
        <begin position="108"/>
        <end position="121"/>
    </location>
</feature>
<feature type="compositionally biased region" description="Low complexity" evidence="2">
    <location>
        <begin position="435"/>
        <end position="454"/>
    </location>
</feature>
<keyword evidence="3" id="KW-0812">Transmembrane</keyword>
<feature type="transmembrane region" description="Helical" evidence="3">
    <location>
        <begin position="974"/>
        <end position="995"/>
    </location>
</feature>
<feature type="region of interest" description="Disordered" evidence="2">
    <location>
        <begin position="672"/>
        <end position="701"/>
    </location>
</feature>
<dbReference type="AlphaFoldDB" id="A0AAF0JEI3"/>
<comment type="similarity">
    <text evidence="1">Belongs to the ThrE exporter (TC 2.A.79) family.</text>
</comment>
<dbReference type="GO" id="GO:0022857">
    <property type="term" value="F:transmembrane transporter activity"/>
    <property type="evidence" value="ECO:0007669"/>
    <property type="project" value="InterPro"/>
</dbReference>
<feature type="transmembrane region" description="Helical" evidence="3">
    <location>
        <begin position="1128"/>
        <end position="1147"/>
    </location>
</feature>
<feature type="transmembrane region" description="Helical" evidence="3">
    <location>
        <begin position="1062"/>
        <end position="1081"/>
    </location>
</feature>
<gene>
    <name evidence="5" type="ORF">MPSI1_002717</name>
</gene>
<feature type="region of interest" description="Disordered" evidence="2">
    <location>
        <begin position="375"/>
        <end position="403"/>
    </location>
</feature>
<feature type="region of interest" description="Disordered" evidence="2">
    <location>
        <begin position="435"/>
        <end position="462"/>
    </location>
</feature>
<evidence type="ECO:0000256" key="2">
    <source>
        <dbReference type="SAM" id="MobiDB-lite"/>
    </source>
</evidence>
<feature type="domain" description="Threonine/serine exporter-like N-terminal" evidence="4">
    <location>
        <begin position="776"/>
        <end position="1024"/>
    </location>
</feature>
<dbReference type="Proteomes" id="UP001214628">
    <property type="component" value="Chromosome 3"/>
</dbReference>
<feature type="region of interest" description="Disordered" evidence="2">
    <location>
        <begin position="101"/>
        <end position="185"/>
    </location>
</feature>
<feature type="transmembrane region" description="Helical" evidence="3">
    <location>
        <begin position="905"/>
        <end position="923"/>
    </location>
</feature>
<dbReference type="EMBL" id="CP118377">
    <property type="protein sequence ID" value="WFD44052.1"/>
    <property type="molecule type" value="Genomic_DNA"/>
</dbReference>
<feature type="compositionally biased region" description="Polar residues" evidence="2">
    <location>
        <begin position="135"/>
        <end position="150"/>
    </location>
</feature>
<feature type="transmembrane region" description="Helical" evidence="3">
    <location>
        <begin position="935"/>
        <end position="954"/>
    </location>
</feature>
<feature type="transmembrane region" description="Helical" evidence="3">
    <location>
        <begin position="1088"/>
        <end position="1108"/>
    </location>
</feature>